<dbReference type="EMBL" id="CP050831">
    <property type="protein sequence ID" value="QIU95633.1"/>
    <property type="molecule type" value="Genomic_DNA"/>
</dbReference>
<dbReference type="KEGG" id="bfc:BacF7301_16410"/>
<evidence type="ECO:0008006" key="4">
    <source>
        <dbReference type="Google" id="ProtNLM"/>
    </source>
</evidence>
<gene>
    <name evidence="2" type="ORF">BacF7301_16410</name>
</gene>
<evidence type="ECO:0000313" key="2">
    <source>
        <dbReference type="EMBL" id="QIU95633.1"/>
    </source>
</evidence>
<dbReference type="Proteomes" id="UP000501780">
    <property type="component" value="Chromosome"/>
</dbReference>
<proteinExistence type="predicted"/>
<evidence type="ECO:0000313" key="3">
    <source>
        <dbReference type="Proteomes" id="UP000501780"/>
    </source>
</evidence>
<evidence type="ECO:0000256" key="1">
    <source>
        <dbReference type="SAM" id="SignalP"/>
    </source>
</evidence>
<dbReference type="InterPro" id="IPR050261">
    <property type="entry name" value="FrsA_esterase"/>
</dbReference>
<feature type="chain" id="PRO_5026073201" description="Abhydrolase family protein" evidence="1">
    <location>
        <begin position="22"/>
        <end position="415"/>
    </location>
</feature>
<keyword evidence="1" id="KW-0732">Signal</keyword>
<dbReference type="PANTHER" id="PTHR22946:SF8">
    <property type="entry name" value="ACETYL XYLAN ESTERASE DOMAIN-CONTAINING PROTEIN"/>
    <property type="match status" value="1"/>
</dbReference>
<dbReference type="SUPFAM" id="SSF53474">
    <property type="entry name" value="alpha/beta-Hydrolases"/>
    <property type="match status" value="1"/>
</dbReference>
<dbReference type="Pfam" id="PF12715">
    <property type="entry name" value="Abhydrolase_7"/>
    <property type="match status" value="1"/>
</dbReference>
<protein>
    <recommendedName>
        <fullName evidence="4">Abhydrolase family protein</fullName>
    </recommendedName>
</protein>
<reference evidence="2 3" key="1">
    <citation type="submission" date="2020-03" db="EMBL/GenBank/DDBJ databases">
        <title>Genomic analysis of Bacteroides faecium CBA7301.</title>
        <authorList>
            <person name="Kim J."/>
            <person name="Roh S.W."/>
        </authorList>
    </citation>
    <scope>NUCLEOTIDE SEQUENCE [LARGE SCALE GENOMIC DNA]</scope>
    <source>
        <strain evidence="2 3">CBA7301</strain>
    </source>
</reference>
<feature type="signal peptide" evidence="1">
    <location>
        <begin position="1"/>
        <end position="21"/>
    </location>
</feature>
<name>A0A6H0KR18_9BACE</name>
<keyword evidence="3" id="KW-1185">Reference proteome</keyword>
<dbReference type="InterPro" id="IPR025890">
    <property type="entry name" value="Abhydrolase_bac"/>
</dbReference>
<sequence>MRKSIIAGLLMLTVHSSVISAQTPEVIGREHNIIQSERQDGRFLSTYGVVHAMLSHIKPECAFQPDMTLEEFREWQHKVRKSMQEIMNFPEIKDMPSPKRLYSKQRDGYKLEKWEFYPLPECVSTFLVLIPDSLQQPVPAVLCIPGSGGSKEGLAGEPGVFPKLNDDYQNPKVTMARNFAKAGYVAVAVDNPAAGESSDLERYARGRNYNYDLVSRVLLELGWSYLGYTSYLDMQVLQWMKAQTYIRKDRIIVSGFSLGTEPLMVLGTLDTSLYAFVYNDFLCQTQERALVMTVPDKDGTRPFPNSIRHLIPDFWRKFNFPDIVAALAPRPVILTEGGLDRDLNLVRAAYKIAGHPENIEIHHYPKYASPHNRTDFDALPEGLDRDEFYKLVNVDGPNHYFKSELVLPWLKKHLE</sequence>
<dbReference type="Gene3D" id="3.40.50.1820">
    <property type="entry name" value="alpha/beta hydrolase"/>
    <property type="match status" value="1"/>
</dbReference>
<dbReference type="PANTHER" id="PTHR22946">
    <property type="entry name" value="DIENELACTONE HYDROLASE DOMAIN-CONTAINING PROTEIN-RELATED"/>
    <property type="match status" value="1"/>
</dbReference>
<dbReference type="AlphaFoldDB" id="A0A6H0KR18"/>
<dbReference type="InterPro" id="IPR029058">
    <property type="entry name" value="AB_hydrolase_fold"/>
</dbReference>
<organism evidence="2 3">
    <name type="scientific">Bacteroides faecium</name>
    <dbReference type="NCBI Taxonomy" id="2715212"/>
    <lineage>
        <taxon>Bacteria</taxon>
        <taxon>Pseudomonadati</taxon>
        <taxon>Bacteroidota</taxon>
        <taxon>Bacteroidia</taxon>
        <taxon>Bacteroidales</taxon>
        <taxon>Bacteroidaceae</taxon>
        <taxon>Bacteroides</taxon>
    </lineage>
</organism>
<accession>A0A6H0KR18</accession>